<dbReference type="RefSeq" id="XP_053590542.1">
    <property type="nucleotide sequence ID" value="XM_053726348.1"/>
</dbReference>
<dbReference type="EMBL" id="WUAV01000002">
    <property type="protein sequence ID" value="KAF1767692.1"/>
    <property type="molecule type" value="Genomic_DNA"/>
</dbReference>
<dbReference type="GeneID" id="78774476"/>
<evidence type="ECO:0000313" key="1">
    <source>
        <dbReference type="EMBL" id="KAF1767692.1"/>
    </source>
</evidence>
<sequence length="73" mass="8510">MEKKINVTRRYVIGQANKFENEQAQNLAEIGANLGGENQILMPNMYRWLYQKVNGSPKPNNTFTDLYQFSARR</sequence>
<dbReference type="CTD" id="78774476"/>
<gene>
    <name evidence="1" type="ORF">GCK72_007651</name>
</gene>
<proteinExistence type="predicted"/>
<dbReference type="KEGG" id="crq:GCK72_007651"/>
<name>A0A6A5HPF6_CAERE</name>
<protein>
    <submittedName>
        <fullName evidence="1">Uncharacterized protein</fullName>
    </submittedName>
</protein>
<dbReference type="AlphaFoldDB" id="A0A6A5HPF6"/>
<comment type="caution">
    <text evidence="1">The sequence shown here is derived from an EMBL/GenBank/DDBJ whole genome shotgun (WGS) entry which is preliminary data.</text>
</comment>
<accession>A0A6A5HPF6</accession>
<dbReference type="Proteomes" id="UP000483820">
    <property type="component" value="Chromosome II"/>
</dbReference>
<reference evidence="1 2" key="1">
    <citation type="submission" date="2019-12" db="EMBL/GenBank/DDBJ databases">
        <title>Chromosome-level assembly of the Caenorhabditis remanei genome.</title>
        <authorList>
            <person name="Teterina A.A."/>
            <person name="Willis J.H."/>
            <person name="Phillips P.C."/>
        </authorList>
    </citation>
    <scope>NUCLEOTIDE SEQUENCE [LARGE SCALE GENOMIC DNA]</scope>
    <source>
        <strain evidence="1 2">PX506</strain>
        <tissue evidence="1">Whole organism</tissue>
    </source>
</reference>
<organism evidence="1 2">
    <name type="scientific">Caenorhabditis remanei</name>
    <name type="common">Caenorhabditis vulgaris</name>
    <dbReference type="NCBI Taxonomy" id="31234"/>
    <lineage>
        <taxon>Eukaryota</taxon>
        <taxon>Metazoa</taxon>
        <taxon>Ecdysozoa</taxon>
        <taxon>Nematoda</taxon>
        <taxon>Chromadorea</taxon>
        <taxon>Rhabditida</taxon>
        <taxon>Rhabditina</taxon>
        <taxon>Rhabditomorpha</taxon>
        <taxon>Rhabditoidea</taxon>
        <taxon>Rhabditidae</taxon>
        <taxon>Peloderinae</taxon>
        <taxon>Caenorhabditis</taxon>
    </lineage>
</organism>
<evidence type="ECO:0000313" key="2">
    <source>
        <dbReference type="Proteomes" id="UP000483820"/>
    </source>
</evidence>